<dbReference type="Proteomes" id="UP000008225">
    <property type="component" value="Chromosome 1"/>
</dbReference>
<proteinExistence type="predicted"/>
<accession>A0A8I3W922</accession>
<keyword evidence="3" id="KW-1185">Reference proteome</keyword>
<reference evidence="2" key="2">
    <citation type="submission" date="2025-08" db="UniProtKB">
        <authorList>
            <consortium name="Ensembl"/>
        </authorList>
    </citation>
    <scope>IDENTIFICATION</scope>
</reference>
<dbReference type="AlphaFoldDB" id="A0A8I3W922"/>
<evidence type="ECO:0000313" key="3">
    <source>
        <dbReference type="Proteomes" id="UP000008225"/>
    </source>
</evidence>
<reference evidence="2 3" key="1">
    <citation type="submission" date="2009-03" db="EMBL/GenBank/DDBJ databases">
        <authorList>
            <person name="Warren W."/>
            <person name="Ye L."/>
            <person name="Minx P."/>
            <person name="Worley K."/>
            <person name="Gibbs R."/>
            <person name="Wilson R.K."/>
        </authorList>
    </citation>
    <scope>NUCLEOTIDE SEQUENCE [LARGE SCALE GENOMIC DNA]</scope>
</reference>
<dbReference type="OMA" id="TWEPGLS"/>
<evidence type="ECO:0000313" key="2">
    <source>
        <dbReference type="Ensembl" id="ENSCJAP00000079143.1"/>
    </source>
</evidence>
<reference evidence="2" key="3">
    <citation type="submission" date="2025-09" db="UniProtKB">
        <authorList>
            <consortium name="Ensembl"/>
        </authorList>
    </citation>
    <scope>IDENTIFICATION</scope>
</reference>
<name>A0A8I3W922_CALJA</name>
<feature type="region of interest" description="Disordered" evidence="1">
    <location>
        <begin position="32"/>
        <end position="66"/>
    </location>
</feature>
<organism evidence="2 3">
    <name type="scientific">Callithrix jacchus</name>
    <name type="common">White-tufted-ear marmoset</name>
    <name type="synonym">Simia Jacchus</name>
    <dbReference type="NCBI Taxonomy" id="9483"/>
    <lineage>
        <taxon>Eukaryota</taxon>
        <taxon>Metazoa</taxon>
        <taxon>Chordata</taxon>
        <taxon>Craniata</taxon>
        <taxon>Vertebrata</taxon>
        <taxon>Euteleostomi</taxon>
        <taxon>Mammalia</taxon>
        <taxon>Eutheria</taxon>
        <taxon>Euarchontoglires</taxon>
        <taxon>Primates</taxon>
        <taxon>Haplorrhini</taxon>
        <taxon>Platyrrhini</taxon>
        <taxon>Cebidae</taxon>
        <taxon>Callitrichinae</taxon>
        <taxon>Callithrix</taxon>
        <taxon>Callithrix</taxon>
    </lineage>
</organism>
<dbReference type="Ensembl" id="ENSCJAT00000144901.1">
    <property type="protein sequence ID" value="ENSCJAP00000079143.1"/>
    <property type="gene ID" value="ENSCJAG00000073800.1"/>
</dbReference>
<evidence type="ECO:0000256" key="1">
    <source>
        <dbReference type="SAM" id="MobiDB-lite"/>
    </source>
</evidence>
<sequence length="66" mass="7141">MAEEVSALMKATVLMRQPGRVQEIVGALRKGSGDQLQLSQSGHAASSNWTEGSPNRLRFPRSEQGC</sequence>
<protein>
    <submittedName>
        <fullName evidence="2">Uncharacterized protein</fullName>
    </submittedName>
</protein>
<feature type="compositionally biased region" description="Polar residues" evidence="1">
    <location>
        <begin position="34"/>
        <end position="53"/>
    </location>
</feature>